<dbReference type="AlphaFoldDB" id="A0A0L0W0V7"/>
<evidence type="ECO:0000256" key="1">
    <source>
        <dbReference type="SAM" id="MobiDB-lite"/>
    </source>
</evidence>
<feature type="compositionally biased region" description="Basic and acidic residues" evidence="1">
    <location>
        <begin position="103"/>
        <end position="112"/>
    </location>
</feature>
<feature type="compositionally biased region" description="Basic and acidic residues" evidence="1">
    <location>
        <begin position="299"/>
        <end position="335"/>
    </location>
</feature>
<feature type="region of interest" description="Disordered" evidence="1">
    <location>
        <begin position="1"/>
        <end position="45"/>
    </location>
</feature>
<proteinExistence type="predicted"/>
<dbReference type="EMBL" id="AJIL01000009">
    <property type="protein sequence ID" value="KNF05129.1"/>
    <property type="molecule type" value="Genomic_DNA"/>
</dbReference>
<dbReference type="PANTHER" id="PTHR33050:SF7">
    <property type="entry name" value="RIBONUCLEASE H"/>
    <property type="match status" value="1"/>
</dbReference>
<dbReference type="OrthoDB" id="3248529at2759"/>
<dbReference type="PANTHER" id="PTHR33050">
    <property type="entry name" value="REVERSE TRANSCRIPTASE DOMAIN-CONTAINING PROTEIN"/>
    <property type="match status" value="1"/>
</dbReference>
<accession>A0A0L0W0V7</accession>
<feature type="compositionally biased region" description="Polar residues" evidence="1">
    <location>
        <begin position="90"/>
        <end position="102"/>
    </location>
</feature>
<organism evidence="2 3">
    <name type="scientific">Puccinia striiformis f. sp. tritici PST-78</name>
    <dbReference type="NCBI Taxonomy" id="1165861"/>
    <lineage>
        <taxon>Eukaryota</taxon>
        <taxon>Fungi</taxon>
        <taxon>Dikarya</taxon>
        <taxon>Basidiomycota</taxon>
        <taxon>Pucciniomycotina</taxon>
        <taxon>Pucciniomycetes</taxon>
        <taxon>Pucciniales</taxon>
        <taxon>Pucciniaceae</taxon>
        <taxon>Puccinia</taxon>
    </lineage>
</organism>
<evidence type="ECO:0008006" key="4">
    <source>
        <dbReference type="Google" id="ProtNLM"/>
    </source>
</evidence>
<dbReference type="InterPro" id="IPR052055">
    <property type="entry name" value="Hepadnavirus_pol/RT"/>
</dbReference>
<name>A0A0L0W0V7_9BASI</name>
<dbReference type="STRING" id="1165861.A0A0L0W0V7"/>
<protein>
    <recommendedName>
        <fullName evidence="4">Reverse transcriptase domain-containing protein</fullName>
    </recommendedName>
</protein>
<feature type="region of interest" description="Disordered" evidence="1">
    <location>
        <begin position="284"/>
        <end position="355"/>
    </location>
</feature>
<sequence length="917" mass="104282">MELDDGTDVIPVPLSFDQSVDNRSATGQQTQTDEAPSATKQTGAGTEGNLFLVQAAMEARAKGDHKTAAALLRSLAALFPDTSDPREEIPTTTQSSATTKGDTNQKEARPDTESTGTIKKIGAVSYMVGEFPDHTYSGLPAFYDKNVKAMKGSIPLTIFDPIWQRIAAANHIDKNTVDKSSTEERRYLGTPAPKEWSQSYAQWSRNYQSFIAALRDDLRVRANAFQCDFVRNEIAIFPNVSQFREDIAREALAEVRRNEETGYIDNPYISGGTVAKREGGTVIAHNNDRPRIDTGASTMDREDYKAVGRSRREEQPYGGKRGYESRERGYEERPTNRAKGYKPHQGYKNDSARGRRRHKLIRERNNLRDDEKTKPPVRWLTEVTCEMNTTVWRKALTRAGLLPKYTDVLVGFQEGFSQGIPAHSLEGLRWYTPPNHTSAEWVKDEIIENFYKERSAGRMFGPFSHEEVARHFTFFRSSPLGAVENSDGSIRPINDLSFPRDQPETPSVNSFVDKDDFSTTWDDFKTVAGFFRQNNSRFELRLFDWEKAYRQIPTRMDQWPYLFVQDFNGNLFLDTRITFGGVAGCGSFGRPADAWKEIMMAEFDLIHVFRWVDDNLFVKLPGSKTTMKDIVKRSRELGVKTNKKKYSEFGDKQKFIGFLWDGVQRTVELPPTKREERLRQIDRLLTPGATFTYRDAMVIAGRLNHVTYILPQLKCYLGSIYQWQMNWHNHSARQPIPEEVRTDLEWWRSSLETCHPTRLIPEPHPIDVGWVGDASTSYGIGVIIGKKWARFRLIQNPPRCQPGNTIAWLKTVAIRLGLLMLMKIGADPGKTFVVYTDNTTTQSTIEKRKSGDVAVNNEWKTIQRLLLSAEIDIQARRVASAQNSADGLSRGNRAGHLQNNMLLLPLPKDLRGLLMQT</sequence>
<gene>
    <name evidence="2" type="ORF">PSTG_01758</name>
</gene>
<evidence type="ECO:0000313" key="3">
    <source>
        <dbReference type="Proteomes" id="UP000054564"/>
    </source>
</evidence>
<feature type="region of interest" description="Disordered" evidence="1">
    <location>
        <begin position="81"/>
        <end position="116"/>
    </location>
</feature>
<keyword evidence="3" id="KW-1185">Reference proteome</keyword>
<feature type="compositionally biased region" description="Polar residues" evidence="1">
    <location>
        <begin position="16"/>
        <end position="44"/>
    </location>
</feature>
<comment type="caution">
    <text evidence="2">The sequence shown here is derived from an EMBL/GenBank/DDBJ whole genome shotgun (WGS) entry which is preliminary data.</text>
</comment>
<dbReference type="SUPFAM" id="SSF56672">
    <property type="entry name" value="DNA/RNA polymerases"/>
    <property type="match status" value="1"/>
</dbReference>
<dbReference type="InterPro" id="IPR043502">
    <property type="entry name" value="DNA/RNA_pol_sf"/>
</dbReference>
<reference evidence="3" key="1">
    <citation type="submission" date="2014-03" db="EMBL/GenBank/DDBJ databases">
        <title>The Genome Sequence of Puccinia striiformis f. sp. tritici PST-78.</title>
        <authorList>
            <consortium name="The Broad Institute Genome Sequencing Platform"/>
            <person name="Cuomo C."/>
            <person name="Hulbert S."/>
            <person name="Chen X."/>
            <person name="Walker B."/>
            <person name="Young S.K."/>
            <person name="Zeng Q."/>
            <person name="Gargeya S."/>
            <person name="Fitzgerald M."/>
            <person name="Haas B."/>
            <person name="Abouelleil A."/>
            <person name="Alvarado L."/>
            <person name="Arachchi H.M."/>
            <person name="Berlin A.M."/>
            <person name="Chapman S.B."/>
            <person name="Goldberg J."/>
            <person name="Griggs A."/>
            <person name="Gujja S."/>
            <person name="Hansen M."/>
            <person name="Howarth C."/>
            <person name="Imamovic A."/>
            <person name="Larimer J."/>
            <person name="McCowan C."/>
            <person name="Montmayeur A."/>
            <person name="Murphy C."/>
            <person name="Neiman D."/>
            <person name="Pearson M."/>
            <person name="Priest M."/>
            <person name="Roberts A."/>
            <person name="Saif S."/>
            <person name="Shea T."/>
            <person name="Sisk P."/>
            <person name="Sykes S."/>
            <person name="Wortman J."/>
            <person name="Nusbaum C."/>
            <person name="Birren B."/>
        </authorList>
    </citation>
    <scope>NUCLEOTIDE SEQUENCE [LARGE SCALE GENOMIC DNA]</scope>
    <source>
        <strain evidence="3">race PST-78</strain>
    </source>
</reference>
<dbReference type="Proteomes" id="UP000054564">
    <property type="component" value="Unassembled WGS sequence"/>
</dbReference>
<evidence type="ECO:0000313" key="2">
    <source>
        <dbReference type="EMBL" id="KNF05129.1"/>
    </source>
</evidence>